<feature type="region of interest" description="Disordered" evidence="1">
    <location>
        <begin position="71"/>
        <end position="90"/>
    </location>
</feature>
<evidence type="ECO:0000256" key="1">
    <source>
        <dbReference type="SAM" id="MobiDB-lite"/>
    </source>
</evidence>
<dbReference type="HOGENOM" id="CLU_1440386_0_0_9"/>
<reference evidence="2 3" key="1">
    <citation type="journal article" date="2004" name="Nucleic Acids Res.">
        <title>Genome sequence of Symbiobacterium thermophilum, an uncultivable bacterium that depends on microbial commensalism.</title>
        <authorList>
            <person name="Ueda K."/>
            <person name="Yamashita A."/>
            <person name="Ishikawa J."/>
            <person name="Shimada M."/>
            <person name="Watsuji T."/>
            <person name="Morimura K."/>
            <person name="Ikeda H."/>
            <person name="Hattori M."/>
            <person name="Beppu T."/>
        </authorList>
    </citation>
    <scope>NUCLEOTIDE SEQUENCE [LARGE SCALE GENOMIC DNA]</scope>
    <source>
        <strain evidence="3">T / IAM 14863</strain>
    </source>
</reference>
<proteinExistence type="predicted"/>
<dbReference type="KEGG" id="sth:STH947"/>
<dbReference type="EMBL" id="AP006840">
    <property type="protein sequence ID" value="BAD39932.1"/>
    <property type="molecule type" value="Genomic_DNA"/>
</dbReference>
<dbReference type="AlphaFoldDB" id="Q67QW1"/>
<accession>Q67QW1</accession>
<sequence length="188" mass="19976">MQKAGTAYAAVPAFCLAAPALPSRYLSPMSSAVSDQPPGAELVLRHRRVGVGYGLWVPAAHRLPGRGSPFARAVGRSGRDGLRTGGFPVGRTAPIRRAHAQGLQGPGAFVRNRPAAGRPADSVPRSHHDHVAVGHHGLMCVRPFPGPRHARLTSWCSVCPSGSVPLPRARPAIRLPRGLTLTFFDLWC</sequence>
<keyword evidence="3" id="KW-1185">Reference proteome</keyword>
<evidence type="ECO:0000313" key="3">
    <source>
        <dbReference type="Proteomes" id="UP000000417"/>
    </source>
</evidence>
<name>Q67QW1_SYMTH</name>
<organism evidence="2 3">
    <name type="scientific">Symbiobacterium thermophilum (strain DSM 24528 / JCM 14929 / IAM 14863 / T)</name>
    <dbReference type="NCBI Taxonomy" id="292459"/>
    <lineage>
        <taxon>Bacteria</taxon>
        <taxon>Bacillati</taxon>
        <taxon>Bacillota</taxon>
        <taxon>Clostridia</taxon>
        <taxon>Eubacteriales</taxon>
        <taxon>Symbiobacteriaceae</taxon>
        <taxon>Symbiobacterium</taxon>
    </lineage>
</organism>
<dbReference type="Proteomes" id="UP000000417">
    <property type="component" value="Chromosome"/>
</dbReference>
<dbReference type="STRING" id="292459.STH947"/>
<protein>
    <submittedName>
        <fullName evidence="2">Uncharacterized protein</fullName>
    </submittedName>
</protein>
<gene>
    <name evidence="2" type="ordered locus">STH947</name>
</gene>
<evidence type="ECO:0000313" key="2">
    <source>
        <dbReference type="EMBL" id="BAD39932.1"/>
    </source>
</evidence>